<dbReference type="HOGENOM" id="CLU_2821143_0_0_3"/>
<organism evidence="1 2">
    <name type="scientific">Acaryochloris marina (strain MBIC 11017)</name>
    <dbReference type="NCBI Taxonomy" id="329726"/>
    <lineage>
        <taxon>Bacteria</taxon>
        <taxon>Bacillati</taxon>
        <taxon>Cyanobacteriota</taxon>
        <taxon>Cyanophyceae</taxon>
        <taxon>Acaryochloridales</taxon>
        <taxon>Acaryochloridaceae</taxon>
        <taxon>Acaryochloris</taxon>
    </lineage>
</organism>
<dbReference type="RefSeq" id="WP_012163915.1">
    <property type="nucleotide sequence ID" value="NC_009925.1"/>
</dbReference>
<evidence type="ECO:0000313" key="1">
    <source>
        <dbReference type="EMBL" id="ABW28519.1"/>
    </source>
</evidence>
<dbReference type="OrthoDB" id="9857933at2"/>
<dbReference type="KEGG" id="amr:AM1_3529"/>
<evidence type="ECO:0000313" key="2">
    <source>
        <dbReference type="Proteomes" id="UP000000268"/>
    </source>
</evidence>
<name>B0C267_ACAM1</name>
<accession>B0C267</accession>
<reference evidence="1 2" key="1">
    <citation type="journal article" date="2008" name="Proc. Natl. Acad. Sci. U.S.A.">
        <title>Niche adaptation and genome expansion in the chlorophyll d-producing cyanobacterium Acaryochloris marina.</title>
        <authorList>
            <person name="Swingley W.D."/>
            <person name="Chen M."/>
            <person name="Cheung P.C."/>
            <person name="Conrad A.L."/>
            <person name="Dejesa L.C."/>
            <person name="Hao J."/>
            <person name="Honchak B.M."/>
            <person name="Karbach L.E."/>
            <person name="Kurdoglu A."/>
            <person name="Lahiri S."/>
            <person name="Mastrian S.D."/>
            <person name="Miyashita H."/>
            <person name="Page L."/>
            <person name="Ramakrishna P."/>
            <person name="Satoh S."/>
            <person name="Sattley W.M."/>
            <person name="Shimada Y."/>
            <person name="Taylor H.L."/>
            <person name="Tomo T."/>
            <person name="Tsuchiya T."/>
            <person name="Wang Z.T."/>
            <person name="Raymond J."/>
            <person name="Mimuro M."/>
            <person name="Blankenship R.E."/>
            <person name="Touchman J.W."/>
        </authorList>
    </citation>
    <scope>NUCLEOTIDE SEQUENCE [LARGE SCALE GENOMIC DNA]</scope>
    <source>
        <strain evidence="2">MBIC 11017</strain>
    </source>
</reference>
<sequence>MQFSHYSVTELLELIEQRQRGRLFVKDLEVQSACQELRQRKPTRCYSAQEFSEALQSDHFWQRQQV</sequence>
<dbReference type="AlphaFoldDB" id="B0C267"/>
<dbReference type="EMBL" id="CP000828">
    <property type="protein sequence ID" value="ABW28519.1"/>
    <property type="molecule type" value="Genomic_DNA"/>
</dbReference>
<proteinExistence type="predicted"/>
<dbReference type="Proteomes" id="UP000000268">
    <property type="component" value="Chromosome"/>
</dbReference>
<keyword evidence="2" id="KW-1185">Reference proteome</keyword>
<protein>
    <submittedName>
        <fullName evidence="1">Uncharacterized protein</fullName>
    </submittedName>
</protein>
<gene>
    <name evidence="1" type="ordered locus">AM1_3529</name>
</gene>